<dbReference type="GO" id="GO:0046135">
    <property type="term" value="P:pyrimidine nucleoside catabolic process"/>
    <property type="evidence" value="ECO:0007669"/>
    <property type="project" value="UniProtKB-ARBA"/>
</dbReference>
<dbReference type="FunFam" id="3.40.140.10:FF:000006">
    <property type="entry name" value="Cytidine deaminase"/>
    <property type="match status" value="1"/>
</dbReference>
<feature type="binding site" evidence="8">
    <location>
        <begin position="62"/>
        <end position="64"/>
    </location>
    <ligand>
        <name>substrate</name>
    </ligand>
</feature>
<evidence type="ECO:0000256" key="5">
    <source>
        <dbReference type="ARBA" id="ARBA00022801"/>
    </source>
</evidence>
<dbReference type="GO" id="GO:0004126">
    <property type="term" value="F:cytidine deaminase activity"/>
    <property type="evidence" value="ECO:0007669"/>
    <property type="project" value="UniProtKB-EC"/>
</dbReference>
<dbReference type="EMBL" id="JBGMDY010000010">
    <property type="protein sequence ID" value="KAL2321386.1"/>
    <property type="molecule type" value="Genomic_DNA"/>
</dbReference>
<dbReference type="InterPro" id="IPR016193">
    <property type="entry name" value="Cytidine_deaminase-like"/>
</dbReference>
<feature type="binding site" evidence="9">
    <location>
        <position position="75"/>
    </location>
    <ligand>
        <name>Zn(2+)</name>
        <dbReference type="ChEBI" id="CHEBI:29105"/>
        <note>catalytic</note>
    </ligand>
</feature>
<evidence type="ECO:0000313" key="11">
    <source>
        <dbReference type="EMBL" id="KAL2321386.1"/>
    </source>
</evidence>
<keyword evidence="12" id="KW-1185">Reference proteome</keyword>
<dbReference type="Pfam" id="PF00383">
    <property type="entry name" value="dCMP_cyt_deam_1"/>
    <property type="match status" value="1"/>
</dbReference>
<dbReference type="InterPro" id="IPR002125">
    <property type="entry name" value="CMP_dCMP_dom"/>
</dbReference>
<dbReference type="Pfam" id="PF08211">
    <property type="entry name" value="dCMP_cyt_deam_2"/>
    <property type="match status" value="1"/>
</dbReference>
<feature type="domain" description="CMP/dCMP-type deaminase" evidence="10">
    <location>
        <begin position="172"/>
        <end position="285"/>
    </location>
</feature>
<evidence type="ECO:0000256" key="4">
    <source>
        <dbReference type="ARBA" id="ARBA00022723"/>
    </source>
</evidence>
<dbReference type="Gene3D" id="3.40.140.10">
    <property type="entry name" value="Cytidine Deaminase, domain 2"/>
    <property type="match status" value="2"/>
</dbReference>
<evidence type="ECO:0000256" key="9">
    <source>
        <dbReference type="PIRSR" id="PIRSR006334-3"/>
    </source>
</evidence>
<dbReference type="PROSITE" id="PS00903">
    <property type="entry name" value="CYT_DCMP_DEAMINASES_1"/>
    <property type="match status" value="1"/>
</dbReference>
<dbReference type="PIRSF" id="PIRSF006334">
    <property type="entry name" value="Cdd_plus_pseudo"/>
    <property type="match status" value="1"/>
</dbReference>
<comment type="similarity">
    <text evidence="1">Belongs to the cytidine and deoxycytidylate deaminase family.</text>
</comment>
<dbReference type="EC" id="3.5.4.5" evidence="3"/>
<dbReference type="CDD" id="cd01283">
    <property type="entry name" value="cytidine_deaminase"/>
    <property type="match status" value="2"/>
</dbReference>
<evidence type="ECO:0000256" key="3">
    <source>
        <dbReference type="ARBA" id="ARBA00012783"/>
    </source>
</evidence>
<comment type="subunit">
    <text evidence="2">Homodimer.</text>
</comment>
<dbReference type="SUPFAM" id="SSF53927">
    <property type="entry name" value="Cytidine deaminase-like"/>
    <property type="match status" value="2"/>
</dbReference>
<evidence type="ECO:0000259" key="10">
    <source>
        <dbReference type="PROSITE" id="PS51747"/>
    </source>
</evidence>
<evidence type="ECO:0000256" key="2">
    <source>
        <dbReference type="ARBA" id="ARBA00011738"/>
    </source>
</evidence>
<gene>
    <name evidence="11" type="ORF">Fmac_030355</name>
</gene>
<dbReference type="InterPro" id="IPR013171">
    <property type="entry name" value="Cyd/dCyd_deaminase_Zn-bd"/>
</dbReference>
<feature type="binding site" evidence="9">
    <location>
        <position position="102"/>
    </location>
    <ligand>
        <name>Zn(2+)</name>
        <dbReference type="ChEBI" id="CHEBI:29105"/>
        <note>catalytic</note>
    </ligand>
</feature>
<dbReference type="InterPro" id="IPR050202">
    <property type="entry name" value="Cyt/Deoxycyt_deaminase"/>
</dbReference>
<feature type="binding site" evidence="9">
    <location>
        <position position="105"/>
    </location>
    <ligand>
        <name>Zn(2+)</name>
        <dbReference type="ChEBI" id="CHEBI:29105"/>
        <note>catalytic</note>
    </ligand>
</feature>
<comment type="cofactor">
    <cofactor evidence="9">
        <name>Zn(2+)</name>
        <dbReference type="ChEBI" id="CHEBI:29105"/>
    </cofactor>
    <text evidence="9">Binds 1 zinc ion.</text>
</comment>
<dbReference type="PROSITE" id="PS51747">
    <property type="entry name" value="CYT_DCMP_DEAMINASES_2"/>
    <property type="match status" value="2"/>
</dbReference>
<evidence type="ECO:0000256" key="8">
    <source>
        <dbReference type="PIRSR" id="PIRSR006334-2"/>
    </source>
</evidence>
<keyword evidence="6 9" id="KW-0862">Zinc</keyword>
<dbReference type="GO" id="GO:0005829">
    <property type="term" value="C:cytosol"/>
    <property type="evidence" value="ECO:0007669"/>
    <property type="project" value="UniProtKB-ARBA"/>
</dbReference>
<dbReference type="GO" id="GO:0008270">
    <property type="term" value="F:zinc ion binding"/>
    <property type="evidence" value="ECO:0007669"/>
    <property type="project" value="UniProtKB-ARBA"/>
</dbReference>
<comment type="caution">
    <text evidence="11">The sequence shown here is derived from an EMBL/GenBank/DDBJ whole genome shotgun (WGS) entry which is preliminary data.</text>
</comment>
<feature type="active site" description="Proton donor" evidence="7">
    <location>
        <position position="77"/>
    </location>
</feature>
<accession>A0ABD1LCY3</accession>
<proteinExistence type="inferred from homology"/>
<evidence type="ECO:0000313" key="12">
    <source>
        <dbReference type="Proteomes" id="UP001603857"/>
    </source>
</evidence>
<reference evidence="11 12" key="1">
    <citation type="submission" date="2024-08" db="EMBL/GenBank/DDBJ databases">
        <title>Insights into the chromosomal genome structure of Flemingia macrophylla.</title>
        <authorList>
            <person name="Ding Y."/>
            <person name="Zhao Y."/>
            <person name="Bi W."/>
            <person name="Wu M."/>
            <person name="Zhao G."/>
            <person name="Gong Y."/>
            <person name="Li W."/>
            <person name="Zhang P."/>
        </authorList>
    </citation>
    <scope>NUCLEOTIDE SEQUENCE [LARGE SCALE GENOMIC DNA]</scope>
    <source>
        <strain evidence="11">DYQJB</strain>
        <tissue evidence="11">Leaf</tissue>
    </source>
</reference>
<protein>
    <recommendedName>
        <fullName evidence="3">cytidine deaminase</fullName>
        <ecNumber evidence="3">3.5.4.5</ecNumber>
    </recommendedName>
</protein>
<sequence length="285" mass="30822">MEKEKEKERRESRFVIPASEVEEQSLSSLVSSFESLARTPISNFRVAAVGLGASGRVFVGVNVEFPGLPFHHTIHAEQFLLANMFLHAETALRSFAVSAAPCGHCRQFLQELRCAPDVRILITSDPEPTFTPLSHFLARHFGPHHLLPHTEPLLLEPRHNALALALNPNPNPNPSSLALEALEAANRSHAPYSACPSGVAVLDSKGGVFKGSYIESAAYNPSLGPVQAALVGFICGGGGDYSEIVEAVLVEKDDALIKQDHSARLLLHSLSPHCLFHTFLATSTQ</sequence>
<organism evidence="11 12">
    <name type="scientific">Flemingia macrophylla</name>
    <dbReference type="NCBI Taxonomy" id="520843"/>
    <lineage>
        <taxon>Eukaryota</taxon>
        <taxon>Viridiplantae</taxon>
        <taxon>Streptophyta</taxon>
        <taxon>Embryophyta</taxon>
        <taxon>Tracheophyta</taxon>
        <taxon>Spermatophyta</taxon>
        <taxon>Magnoliopsida</taxon>
        <taxon>eudicotyledons</taxon>
        <taxon>Gunneridae</taxon>
        <taxon>Pentapetalae</taxon>
        <taxon>rosids</taxon>
        <taxon>fabids</taxon>
        <taxon>Fabales</taxon>
        <taxon>Fabaceae</taxon>
        <taxon>Papilionoideae</taxon>
        <taxon>50 kb inversion clade</taxon>
        <taxon>NPAAA clade</taxon>
        <taxon>indigoferoid/millettioid clade</taxon>
        <taxon>Phaseoleae</taxon>
        <taxon>Flemingia</taxon>
    </lineage>
</organism>
<keyword evidence="4 9" id="KW-0479">Metal-binding</keyword>
<dbReference type="InterPro" id="IPR016192">
    <property type="entry name" value="APOBEC/CMP_deaminase_Zn-bd"/>
</dbReference>
<keyword evidence="5" id="KW-0378">Hydrolase</keyword>
<dbReference type="InterPro" id="IPR006263">
    <property type="entry name" value="Cyt_deam_dimer"/>
</dbReference>
<evidence type="ECO:0000256" key="7">
    <source>
        <dbReference type="PIRSR" id="PIRSR006334-1"/>
    </source>
</evidence>
<dbReference type="PANTHER" id="PTHR11644">
    <property type="entry name" value="CYTIDINE DEAMINASE"/>
    <property type="match status" value="1"/>
</dbReference>
<evidence type="ECO:0000256" key="6">
    <source>
        <dbReference type="ARBA" id="ARBA00022833"/>
    </source>
</evidence>
<feature type="domain" description="CMP/dCMP-type deaminase" evidence="10">
    <location>
        <begin position="21"/>
        <end position="144"/>
    </location>
</feature>
<dbReference type="NCBIfam" id="TIGR01355">
    <property type="entry name" value="cyt_deam_dimer"/>
    <property type="match status" value="1"/>
</dbReference>
<name>A0ABD1LCY3_9FABA</name>
<evidence type="ECO:0000256" key="1">
    <source>
        <dbReference type="ARBA" id="ARBA00006576"/>
    </source>
</evidence>
<dbReference type="PANTHER" id="PTHR11644:SF2">
    <property type="entry name" value="CYTIDINE DEAMINASE"/>
    <property type="match status" value="1"/>
</dbReference>
<dbReference type="AlphaFoldDB" id="A0ABD1LCY3"/>
<dbReference type="GO" id="GO:0042803">
    <property type="term" value="F:protein homodimerization activity"/>
    <property type="evidence" value="ECO:0007669"/>
    <property type="project" value="UniProtKB-ARBA"/>
</dbReference>
<dbReference type="NCBIfam" id="NF006537">
    <property type="entry name" value="PRK09027.1"/>
    <property type="match status" value="1"/>
</dbReference>
<dbReference type="Proteomes" id="UP001603857">
    <property type="component" value="Unassembled WGS sequence"/>
</dbReference>
<dbReference type="FunFam" id="3.40.140.10:FF:000041">
    <property type="entry name" value="Cytidine deaminase"/>
    <property type="match status" value="1"/>
</dbReference>